<gene>
    <name evidence="3" type="ORF">N7G274_005495</name>
</gene>
<protein>
    <recommendedName>
        <fullName evidence="5">ATP synthase F0 subunit 8</fullName>
    </recommendedName>
</protein>
<evidence type="ECO:0008006" key="5">
    <source>
        <dbReference type="Google" id="ProtNLM"/>
    </source>
</evidence>
<accession>A0ABR4A8G7</accession>
<evidence type="ECO:0000256" key="1">
    <source>
        <dbReference type="SAM" id="MobiDB-lite"/>
    </source>
</evidence>
<reference evidence="3 4" key="1">
    <citation type="submission" date="2024-09" db="EMBL/GenBank/DDBJ databases">
        <title>Rethinking Asexuality: The Enigmatic Case of Functional Sexual Genes in Lepraria (Stereocaulaceae).</title>
        <authorList>
            <person name="Doellman M."/>
            <person name="Sun Y."/>
            <person name="Barcenas-Pena A."/>
            <person name="Lumbsch H.T."/>
            <person name="Grewe F."/>
        </authorList>
    </citation>
    <scope>NUCLEOTIDE SEQUENCE [LARGE SCALE GENOMIC DNA]</scope>
    <source>
        <strain evidence="3 4">Mercado 3170</strain>
    </source>
</reference>
<sequence>MRFPTVSLPFSPFSSSLSNHTLQRNVVLYYLDELFNAPFVFGLALALLIVTLRWYQTRHREGRNRSGGRRKCDLPRWEPEAKKPIDREATFRQRAPSSRSYDRAQKAVWWADPVWKK</sequence>
<name>A0ABR4A8G7_9LECA</name>
<organism evidence="3 4">
    <name type="scientific">Stereocaulon virgatum</name>
    <dbReference type="NCBI Taxonomy" id="373712"/>
    <lineage>
        <taxon>Eukaryota</taxon>
        <taxon>Fungi</taxon>
        <taxon>Dikarya</taxon>
        <taxon>Ascomycota</taxon>
        <taxon>Pezizomycotina</taxon>
        <taxon>Lecanoromycetes</taxon>
        <taxon>OSLEUM clade</taxon>
        <taxon>Lecanoromycetidae</taxon>
        <taxon>Lecanorales</taxon>
        <taxon>Lecanorineae</taxon>
        <taxon>Stereocaulaceae</taxon>
        <taxon>Stereocaulon</taxon>
    </lineage>
</organism>
<feature type="compositionally biased region" description="Basic residues" evidence="1">
    <location>
        <begin position="59"/>
        <end position="69"/>
    </location>
</feature>
<keyword evidence="2" id="KW-0472">Membrane</keyword>
<comment type="caution">
    <text evidence="3">The sequence shown here is derived from an EMBL/GenBank/DDBJ whole genome shotgun (WGS) entry which is preliminary data.</text>
</comment>
<feature type="transmembrane region" description="Helical" evidence="2">
    <location>
        <begin position="34"/>
        <end position="55"/>
    </location>
</feature>
<evidence type="ECO:0000313" key="3">
    <source>
        <dbReference type="EMBL" id="KAL2041711.1"/>
    </source>
</evidence>
<proteinExistence type="predicted"/>
<keyword evidence="2" id="KW-1133">Transmembrane helix</keyword>
<feature type="region of interest" description="Disordered" evidence="1">
    <location>
        <begin position="59"/>
        <end position="81"/>
    </location>
</feature>
<dbReference type="Proteomes" id="UP001590950">
    <property type="component" value="Unassembled WGS sequence"/>
</dbReference>
<evidence type="ECO:0000313" key="4">
    <source>
        <dbReference type="Proteomes" id="UP001590950"/>
    </source>
</evidence>
<keyword evidence="2" id="KW-0812">Transmembrane</keyword>
<dbReference type="EMBL" id="JBEFKJ010000016">
    <property type="protein sequence ID" value="KAL2041711.1"/>
    <property type="molecule type" value="Genomic_DNA"/>
</dbReference>
<evidence type="ECO:0000256" key="2">
    <source>
        <dbReference type="SAM" id="Phobius"/>
    </source>
</evidence>
<keyword evidence="4" id="KW-1185">Reference proteome</keyword>
<feature type="compositionally biased region" description="Basic and acidic residues" evidence="1">
    <location>
        <begin position="70"/>
        <end position="81"/>
    </location>
</feature>